<keyword evidence="8" id="KW-0539">Nucleus</keyword>
<feature type="domain" description="AAA+ ATPase" evidence="10">
    <location>
        <begin position="339"/>
        <end position="557"/>
    </location>
</feature>
<dbReference type="InterPro" id="IPR003593">
    <property type="entry name" value="AAA+_ATPase"/>
</dbReference>
<evidence type="ECO:0000256" key="5">
    <source>
        <dbReference type="ARBA" id="ARBA00022741"/>
    </source>
</evidence>
<accession>A0A397U5I1</accession>
<comment type="caution">
    <text evidence="11">The sequence shown here is derived from an EMBL/GenBank/DDBJ whole genome shotgun (WGS) entry which is preliminary data.</text>
</comment>
<reference evidence="11 12" key="1">
    <citation type="submission" date="2018-06" db="EMBL/GenBank/DDBJ databases">
        <title>Comparative genomics reveals the genomic features of Rhizophagus irregularis, R. cerebriforme, R. diaphanum and Gigaspora rosea, and their symbiotic lifestyle signature.</title>
        <authorList>
            <person name="Morin E."/>
            <person name="San Clemente H."/>
            <person name="Chen E.C.H."/>
            <person name="De La Providencia I."/>
            <person name="Hainaut M."/>
            <person name="Kuo A."/>
            <person name="Kohler A."/>
            <person name="Murat C."/>
            <person name="Tang N."/>
            <person name="Roy S."/>
            <person name="Loubradou J."/>
            <person name="Henrissat B."/>
            <person name="Grigoriev I.V."/>
            <person name="Corradi N."/>
            <person name="Roux C."/>
            <person name="Martin F.M."/>
        </authorList>
    </citation>
    <scope>NUCLEOTIDE SEQUENCE [LARGE SCALE GENOMIC DNA]</scope>
    <source>
        <strain evidence="11 12">DAOM 194757</strain>
    </source>
</reference>
<dbReference type="GO" id="GO:0016887">
    <property type="term" value="F:ATP hydrolysis activity"/>
    <property type="evidence" value="ECO:0007669"/>
    <property type="project" value="InterPro"/>
</dbReference>
<dbReference type="Pfam" id="PF21108">
    <property type="entry name" value="MDN1_4th"/>
    <property type="match status" value="1"/>
</dbReference>
<dbReference type="InterPro" id="IPR011704">
    <property type="entry name" value="ATPase_dyneun-rel_AAA"/>
</dbReference>
<comment type="subcellular location">
    <subcellularLocation>
        <location evidence="1">Nucleus</location>
        <location evidence="1">Nucleolus</location>
    </subcellularLocation>
    <subcellularLocation>
        <location evidence="2">Nucleus</location>
        <location evidence="2">Nucleoplasm</location>
    </subcellularLocation>
</comment>
<dbReference type="InterPro" id="IPR048617">
    <property type="entry name" value="MDN1_AAA_lid_4"/>
</dbReference>
<dbReference type="EMBL" id="QKWP01002090">
    <property type="protein sequence ID" value="RIB04911.1"/>
    <property type="molecule type" value="Genomic_DNA"/>
</dbReference>
<evidence type="ECO:0000259" key="10">
    <source>
        <dbReference type="SMART" id="SM00382"/>
    </source>
</evidence>
<protein>
    <recommendedName>
        <fullName evidence="4">Midasin</fullName>
    </recommendedName>
    <alternativeName>
        <fullName evidence="9">MIDAS-containing protein</fullName>
    </alternativeName>
</protein>
<keyword evidence="12" id="KW-1185">Reference proteome</keyword>
<evidence type="ECO:0000256" key="3">
    <source>
        <dbReference type="ARBA" id="ARBA00007188"/>
    </source>
</evidence>
<dbReference type="InterPro" id="IPR040848">
    <property type="entry name" value="AAA_lid_7"/>
</dbReference>
<dbReference type="STRING" id="44941.A0A397U5I1"/>
<evidence type="ECO:0000256" key="4">
    <source>
        <dbReference type="ARBA" id="ARBA00017143"/>
    </source>
</evidence>
<dbReference type="AlphaFoldDB" id="A0A397U5I1"/>
<proteinExistence type="inferred from homology"/>
<dbReference type="GO" id="GO:0005654">
    <property type="term" value="C:nucleoplasm"/>
    <property type="evidence" value="ECO:0007669"/>
    <property type="project" value="UniProtKB-SubCell"/>
</dbReference>
<dbReference type="GO" id="GO:0000055">
    <property type="term" value="P:ribosomal large subunit export from nucleus"/>
    <property type="evidence" value="ECO:0007669"/>
    <property type="project" value="TreeGrafter"/>
</dbReference>
<evidence type="ECO:0000256" key="9">
    <source>
        <dbReference type="ARBA" id="ARBA00077000"/>
    </source>
</evidence>
<sequence length="848" mass="96461">MQIPRQPSNDYVQFGCYWLKIGQYPPKEVSHYILTPSVTKNLNNLARVVMSSKFPVLFHGPTSAGKTSMIHYLAQRTNHRFMRINNHEHTDLQEYLGSYVTNSEGKLEYQEGALVEAVRKGYWLVLDELNLAPTDVLEALNRLLDDNRELFIPETQEMIKPHSDFMLFATQNPSGLYAGRKTLSRAFRNRFVEIHFNDIPEEELETIISEKCAIAPSHCKRMVQVYKKLMEQRQSTRIFEKQHGFITLRDLFRWAKRGAMDYKELAEQGYMLLAERVRKSEEKLIVKQVLETVMKVTINENAIYDCSRLEEFKMYRQNNIVWTKAMKRLFTLVAQCLRFNEPVLLIGETGCGKTSVCQVLAEARRTGLYVLNCHHSTETADLLGGQRPLRNRDILNSELKRDISEYLKSHEEDDIDLENLDLCSLVKRLDLVCKDEQSLHIDKDKAKHLSSRYKQSCTLFEWSDGPLVKAMKSGSFFLLDEISLADDSVIERLNSVLEPHRSMTLPEKGGKCIEELVSIEGFQFLATMNPGGDYGKKELSPALRNRFTEIWVPPITDQEDLLQVISAQLEHPTSKNVGPLILEFINWFSHMYGNQGTIISLRDIISWVNFINVTIEQLGSKESFIHGGCLVFLDGLGSSSASRTILSGQTLKDIRTKCLTKLKELSAHFTVFEPIVNFDDCESISINSTETHFSIHHLSIPKGQYMSHDISFTLHAPTTSDNAMCVLRAMQVRKPILLEGSPGAGKTSLITALAAASGHKLVRINLSDQTDLIDLFGSDLPVEGGRSGEFAWRDAPFLQAMKSGDWVLLDELNLASQSVLEGLNSCLDHREAIYIPELDKEFFCAQKW</sequence>
<evidence type="ECO:0000256" key="6">
    <source>
        <dbReference type="ARBA" id="ARBA00022840"/>
    </source>
</evidence>
<dbReference type="Pfam" id="PF17867">
    <property type="entry name" value="AAA_lid_7"/>
    <property type="match status" value="1"/>
</dbReference>
<comment type="similarity">
    <text evidence="3">Belongs to the midasin family.</text>
</comment>
<dbReference type="FunFam" id="3.40.50.300:FF:000142">
    <property type="entry name" value="Midasin"/>
    <property type="match status" value="2"/>
</dbReference>
<dbReference type="SMART" id="SM00382">
    <property type="entry name" value="AAA"/>
    <property type="match status" value="3"/>
</dbReference>
<dbReference type="Gene3D" id="3.40.50.300">
    <property type="entry name" value="P-loop containing nucleotide triphosphate hydrolases"/>
    <property type="match status" value="4"/>
</dbReference>
<gene>
    <name evidence="11" type="ORF">C2G38_2135707</name>
</gene>
<feature type="domain" description="AAA+ ATPase" evidence="10">
    <location>
        <begin position="52"/>
        <end position="201"/>
    </location>
</feature>
<evidence type="ECO:0000313" key="11">
    <source>
        <dbReference type="EMBL" id="RIB04911.1"/>
    </source>
</evidence>
<keyword evidence="5" id="KW-0547">Nucleotide-binding</keyword>
<dbReference type="OrthoDB" id="5186at2759"/>
<evidence type="ECO:0000256" key="8">
    <source>
        <dbReference type="ARBA" id="ARBA00023242"/>
    </source>
</evidence>
<dbReference type="FunFam" id="3.40.50.300:FF:001368">
    <property type="entry name" value="Midasin"/>
    <property type="match status" value="1"/>
</dbReference>
<dbReference type="Proteomes" id="UP000266673">
    <property type="component" value="Unassembled WGS sequence"/>
</dbReference>
<dbReference type="GO" id="GO:0000027">
    <property type="term" value="P:ribosomal large subunit assembly"/>
    <property type="evidence" value="ECO:0007669"/>
    <property type="project" value="TreeGrafter"/>
</dbReference>
<evidence type="ECO:0000256" key="1">
    <source>
        <dbReference type="ARBA" id="ARBA00004604"/>
    </source>
</evidence>
<evidence type="ECO:0000256" key="2">
    <source>
        <dbReference type="ARBA" id="ARBA00004642"/>
    </source>
</evidence>
<keyword evidence="6" id="KW-0067">ATP-binding</keyword>
<keyword evidence="7" id="KW-0143">Chaperone</keyword>
<organism evidence="11 12">
    <name type="scientific">Gigaspora rosea</name>
    <dbReference type="NCBI Taxonomy" id="44941"/>
    <lineage>
        <taxon>Eukaryota</taxon>
        <taxon>Fungi</taxon>
        <taxon>Fungi incertae sedis</taxon>
        <taxon>Mucoromycota</taxon>
        <taxon>Glomeromycotina</taxon>
        <taxon>Glomeromycetes</taxon>
        <taxon>Diversisporales</taxon>
        <taxon>Gigasporaceae</taxon>
        <taxon>Gigaspora</taxon>
    </lineage>
</organism>
<dbReference type="GO" id="GO:0005730">
    <property type="term" value="C:nucleolus"/>
    <property type="evidence" value="ECO:0007669"/>
    <property type="project" value="UniProtKB-SubCell"/>
</dbReference>
<evidence type="ECO:0000256" key="7">
    <source>
        <dbReference type="ARBA" id="ARBA00023186"/>
    </source>
</evidence>
<dbReference type="CDD" id="cd00009">
    <property type="entry name" value="AAA"/>
    <property type="match status" value="2"/>
</dbReference>
<feature type="domain" description="AAA+ ATPase" evidence="10">
    <location>
        <begin position="732"/>
        <end position="837"/>
    </location>
</feature>
<dbReference type="Pfam" id="PF07728">
    <property type="entry name" value="AAA_5"/>
    <property type="match status" value="4"/>
</dbReference>
<dbReference type="InterPro" id="IPR027417">
    <property type="entry name" value="P-loop_NTPase"/>
</dbReference>
<dbReference type="SUPFAM" id="SSF52540">
    <property type="entry name" value="P-loop containing nucleoside triphosphate hydrolases"/>
    <property type="match status" value="3"/>
</dbReference>
<dbReference type="GO" id="GO:0030687">
    <property type="term" value="C:preribosome, large subunit precursor"/>
    <property type="evidence" value="ECO:0007669"/>
    <property type="project" value="TreeGrafter"/>
</dbReference>
<dbReference type="PANTHER" id="PTHR48103">
    <property type="entry name" value="MIDASIN-RELATED"/>
    <property type="match status" value="1"/>
</dbReference>
<evidence type="ECO:0000313" key="12">
    <source>
        <dbReference type="Proteomes" id="UP000266673"/>
    </source>
</evidence>
<dbReference type="PANTHER" id="PTHR48103:SF2">
    <property type="entry name" value="MIDASIN"/>
    <property type="match status" value="1"/>
</dbReference>
<name>A0A397U5I1_9GLOM</name>
<dbReference type="GO" id="GO:0005524">
    <property type="term" value="F:ATP binding"/>
    <property type="evidence" value="ECO:0007669"/>
    <property type="project" value="UniProtKB-KW"/>
</dbReference>